<sequence>MTKLNEWVFGLSVFFGIYMALVTKRIKHEIIDDNMFFIQILPLILVVLLGIYAVTTVLYRTLTFNECKDAAMELQKEILEARKDLASKGMKFT</sequence>
<comment type="subunit">
    <text evidence="7">Component of the dolichol-phosphate mannose (DPM) synthase complex.</text>
</comment>
<dbReference type="PANTHER" id="PTHR16433">
    <property type="entry name" value="DOLICHOL-PHOSPHATE MANNOSYLTRANSFERASE SUBUNIT 3"/>
    <property type="match status" value="1"/>
</dbReference>
<keyword evidence="9" id="KW-1185">Reference proteome</keyword>
<dbReference type="EMBL" id="OU895879">
    <property type="protein sequence ID" value="CAG9807211.1"/>
    <property type="molecule type" value="Genomic_DNA"/>
</dbReference>
<dbReference type="Pfam" id="PF08285">
    <property type="entry name" value="DPM3"/>
    <property type="match status" value="1"/>
</dbReference>
<dbReference type="GO" id="GO:0005789">
    <property type="term" value="C:endoplasmic reticulum membrane"/>
    <property type="evidence" value="ECO:0007669"/>
    <property type="project" value="UniProtKB-SubCell"/>
</dbReference>
<proteinExistence type="inferred from homology"/>
<evidence type="ECO:0000313" key="9">
    <source>
        <dbReference type="Proteomes" id="UP001153620"/>
    </source>
</evidence>
<dbReference type="Proteomes" id="UP001153620">
    <property type="component" value="Chromosome 3"/>
</dbReference>
<keyword evidence="6 7" id="KW-0472">Membrane</keyword>
<dbReference type="AlphaFoldDB" id="A0A9N9WV65"/>
<reference evidence="8" key="2">
    <citation type="submission" date="2022-10" db="EMBL/GenBank/DDBJ databases">
        <authorList>
            <consortium name="ENA_rothamsted_submissions"/>
            <consortium name="culmorum"/>
            <person name="King R."/>
        </authorList>
    </citation>
    <scope>NUCLEOTIDE SEQUENCE</scope>
</reference>
<dbReference type="InterPro" id="IPR013174">
    <property type="entry name" value="DPM3"/>
</dbReference>
<evidence type="ECO:0000256" key="4">
    <source>
        <dbReference type="ARBA" id="ARBA00022824"/>
    </source>
</evidence>
<protein>
    <recommendedName>
        <fullName evidence="7">Dolichol-phosphate mannosyltransferase subunit 3</fullName>
    </recommendedName>
</protein>
<evidence type="ECO:0000313" key="8">
    <source>
        <dbReference type="EMBL" id="CAG9807211.1"/>
    </source>
</evidence>
<evidence type="ECO:0000256" key="1">
    <source>
        <dbReference type="ARBA" id="ARBA00004477"/>
    </source>
</evidence>
<evidence type="ECO:0000256" key="7">
    <source>
        <dbReference type="RuleBase" id="RU365085"/>
    </source>
</evidence>
<dbReference type="GO" id="GO:0006506">
    <property type="term" value="P:GPI anchor biosynthetic process"/>
    <property type="evidence" value="ECO:0007669"/>
    <property type="project" value="TreeGrafter"/>
</dbReference>
<dbReference type="PANTHER" id="PTHR16433:SF0">
    <property type="entry name" value="DOLICHOL-PHOSPHATE MANNOSYLTRANSFERASE SUBUNIT 3"/>
    <property type="match status" value="1"/>
</dbReference>
<reference evidence="8" key="1">
    <citation type="submission" date="2022-01" db="EMBL/GenBank/DDBJ databases">
        <authorList>
            <person name="King R."/>
        </authorList>
    </citation>
    <scope>NUCLEOTIDE SEQUENCE</scope>
</reference>
<keyword evidence="4 7" id="KW-0256">Endoplasmic reticulum</keyword>
<feature type="transmembrane region" description="Helical" evidence="7">
    <location>
        <begin position="35"/>
        <end position="59"/>
    </location>
</feature>
<evidence type="ECO:0000256" key="6">
    <source>
        <dbReference type="ARBA" id="ARBA00023136"/>
    </source>
</evidence>
<comment type="similarity">
    <text evidence="2 7">Belongs to the DPM3 family.</text>
</comment>
<evidence type="ECO:0000256" key="2">
    <source>
        <dbReference type="ARBA" id="ARBA00010430"/>
    </source>
</evidence>
<keyword evidence="3 7" id="KW-0812">Transmembrane</keyword>
<name>A0A9N9WV65_9DIPT</name>
<keyword evidence="5 7" id="KW-1133">Transmembrane helix</keyword>
<comment type="pathway">
    <text evidence="7">Protein modification; protein glycosylation.</text>
</comment>
<comment type="subcellular location">
    <subcellularLocation>
        <location evidence="1 7">Endoplasmic reticulum membrane</location>
        <topology evidence="1 7">Multi-pass membrane protein</topology>
    </subcellularLocation>
</comment>
<gene>
    <name evidence="8" type="ORF">CHIRRI_LOCUS10060</name>
</gene>
<comment type="function">
    <text evidence="7">Stabilizer subunit of the dolichol-phosphate mannose (DPM) synthase complex; tethers catalytic subunit to the ER.</text>
</comment>
<feature type="transmembrane region" description="Helical" evidence="7">
    <location>
        <begin position="6"/>
        <end position="23"/>
    </location>
</feature>
<organism evidence="8 9">
    <name type="scientific">Chironomus riparius</name>
    <dbReference type="NCBI Taxonomy" id="315576"/>
    <lineage>
        <taxon>Eukaryota</taxon>
        <taxon>Metazoa</taxon>
        <taxon>Ecdysozoa</taxon>
        <taxon>Arthropoda</taxon>
        <taxon>Hexapoda</taxon>
        <taxon>Insecta</taxon>
        <taxon>Pterygota</taxon>
        <taxon>Neoptera</taxon>
        <taxon>Endopterygota</taxon>
        <taxon>Diptera</taxon>
        <taxon>Nematocera</taxon>
        <taxon>Chironomoidea</taxon>
        <taxon>Chironomidae</taxon>
        <taxon>Chironominae</taxon>
        <taxon>Chironomus</taxon>
    </lineage>
</organism>
<evidence type="ECO:0000256" key="5">
    <source>
        <dbReference type="ARBA" id="ARBA00022989"/>
    </source>
</evidence>
<dbReference type="OrthoDB" id="2014333at2759"/>
<evidence type="ECO:0000256" key="3">
    <source>
        <dbReference type="ARBA" id="ARBA00022692"/>
    </source>
</evidence>
<dbReference type="GO" id="GO:0033185">
    <property type="term" value="C:dolichol-phosphate-mannose synthase complex"/>
    <property type="evidence" value="ECO:0007669"/>
    <property type="project" value="TreeGrafter"/>
</dbReference>
<accession>A0A9N9WV65</accession>